<dbReference type="Proteomes" id="UP001172684">
    <property type="component" value="Unassembled WGS sequence"/>
</dbReference>
<evidence type="ECO:0000313" key="1">
    <source>
        <dbReference type="EMBL" id="KAJ9662386.1"/>
    </source>
</evidence>
<reference evidence="1" key="1">
    <citation type="submission" date="2022-10" db="EMBL/GenBank/DDBJ databases">
        <title>Culturing micro-colonial fungi from biological soil crusts in the Mojave desert and describing Neophaeococcomyces mojavensis, and introducing the new genera and species Taxawa tesnikishii.</title>
        <authorList>
            <person name="Kurbessoian T."/>
            <person name="Stajich J.E."/>
        </authorList>
    </citation>
    <scope>NUCLEOTIDE SEQUENCE</scope>
    <source>
        <strain evidence="1">TK_1</strain>
    </source>
</reference>
<evidence type="ECO:0008006" key="3">
    <source>
        <dbReference type="Google" id="ProtNLM"/>
    </source>
</evidence>
<keyword evidence="2" id="KW-1185">Reference proteome</keyword>
<comment type="caution">
    <text evidence="1">The sequence shown here is derived from an EMBL/GenBank/DDBJ whole genome shotgun (WGS) entry which is preliminary data.</text>
</comment>
<dbReference type="SUPFAM" id="SSF55729">
    <property type="entry name" value="Acyl-CoA N-acyltransferases (Nat)"/>
    <property type="match status" value="1"/>
</dbReference>
<dbReference type="EMBL" id="JAPDRL010000050">
    <property type="protein sequence ID" value="KAJ9662386.1"/>
    <property type="molecule type" value="Genomic_DNA"/>
</dbReference>
<protein>
    <recommendedName>
        <fullName evidence="3">N-acetyltransferase domain-containing protein</fullName>
    </recommendedName>
</protein>
<accession>A0ABQ9NUJ8</accession>
<evidence type="ECO:0000313" key="2">
    <source>
        <dbReference type="Proteomes" id="UP001172684"/>
    </source>
</evidence>
<dbReference type="PANTHER" id="PTHR42791:SF1">
    <property type="entry name" value="N-ACETYLTRANSFERASE DOMAIN-CONTAINING PROTEIN"/>
    <property type="match status" value="1"/>
</dbReference>
<sequence>MEKGLASATISIVDKSSALNGRESINRNDSMFPDVPAETKPENAVLNSKVDDGVRVISIDEYKEAARCLAEAFEHDDVARYFVDTPDRAHWTAKQKWDLHVSIMEYVTYAHCLKGLVTTVGPNYGAVALWMPPGKNMDDLYTIFRSGLWRLNYKLSAEGKKRFFTEFLPLLHDTKHSILGHRDDSAWYLVYIGTRPCSTGKGYARKLIENVTRTADREARACYLESSNDVNPKIYQKFGFEVKRKIHLQRAEKGVELDIMGLIRKPGALEMGALALLDDRVEAASWMDWW</sequence>
<dbReference type="Gene3D" id="3.40.630.30">
    <property type="match status" value="1"/>
</dbReference>
<gene>
    <name evidence="1" type="ORF">H2201_006094</name>
</gene>
<proteinExistence type="predicted"/>
<dbReference type="InterPro" id="IPR052523">
    <property type="entry name" value="Trichothecene_AcTrans"/>
</dbReference>
<dbReference type="InterPro" id="IPR016181">
    <property type="entry name" value="Acyl_CoA_acyltransferase"/>
</dbReference>
<organism evidence="1 2">
    <name type="scientific">Coniosporium apollinis</name>
    <dbReference type="NCBI Taxonomy" id="61459"/>
    <lineage>
        <taxon>Eukaryota</taxon>
        <taxon>Fungi</taxon>
        <taxon>Dikarya</taxon>
        <taxon>Ascomycota</taxon>
        <taxon>Pezizomycotina</taxon>
        <taxon>Dothideomycetes</taxon>
        <taxon>Dothideomycetes incertae sedis</taxon>
        <taxon>Coniosporium</taxon>
    </lineage>
</organism>
<name>A0ABQ9NUJ8_9PEZI</name>
<dbReference type="PANTHER" id="PTHR42791">
    <property type="entry name" value="GNAT FAMILY ACETYLTRANSFERASE"/>
    <property type="match status" value="1"/>
</dbReference>